<name>A0AC61RNA7_9BACT</name>
<protein>
    <submittedName>
        <fullName evidence="1">DUF4959 domain-containing protein</fullName>
    </submittedName>
</protein>
<organism evidence="1 2">
    <name type="scientific">Lepagella muris</name>
    <dbReference type="NCBI Taxonomy" id="3032870"/>
    <lineage>
        <taxon>Bacteria</taxon>
        <taxon>Pseudomonadati</taxon>
        <taxon>Bacteroidota</taxon>
        <taxon>Bacteroidia</taxon>
        <taxon>Bacteroidales</taxon>
        <taxon>Muribaculaceae</taxon>
        <taxon>Lepagella</taxon>
    </lineage>
</organism>
<reference evidence="1" key="1">
    <citation type="submission" date="2019-04" db="EMBL/GenBank/DDBJ databases">
        <title>Microbes associate with the intestines of laboratory mice.</title>
        <authorList>
            <person name="Navarre W."/>
            <person name="Wong E."/>
            <person name="Huang K."/>
            <person name="Tropini C."/>
            <person name="Ng K."/>
            <person name="Yu B."/>
        </authorList>
    </citation>
    <scope>NUCLEOTIDE SEQUENCE</scope>
    <source>
        <strain evidence="1">NM04_E33</strain>
    </source>
</reference>
<sequence length="407" mass="44337">MNTLTVKTRKLIPMLGLAMMLGMSACGDESEGKASINDSAPAQVSDVNYVAGPGEVTLTWKIPASESFMYSKVVYKNAKGEEVYKMYSKDHAKDGIMTETIGGFASVDPVDFNIYACSVRGNHLEAQKISAVPGAPAFLAVAQSIDAEPAWGGVSVSYNNETVASVNVVLKYHLKSDASKSGEYSFVAAPNTNSSQFVGLTVSNNEFINGEEAVIELAAADADGNSSEPRTIETRTKRVEKLDRTNWTFPGFADNYDAQIGYSSQEAGGEGGFPRGRVVAMLDGDEGTFWHTSWKQPSSYPHFFIIDMGEEKTVSNVTIRRRGGNNGTNIGQTFYTCTTASANGSSPDEWGWVNQGWYPFDRNSDAHQLFGMTQVENTRYIKVYFSEKDKGGDFVMISEFNAYTPAE</sequence>
<comment type="caution">
    <text evidence="1">The sequence shown here is derived from an EMBL/GenBank/DDBJ whole genome shotgun (WGS) entry which is preliminary data.</text>
</comment>
<accession>A0AC61RNA7</accession>
<dbReference type="Proteomes" id="UP000306319">
    <property type="component" value="Unassembled WGS sequence"/>
</dbReference>
<evidence type="ECO:0000313" key="2">
    <source>
        <dbReference type="Proteomes" id="UP000306319"/>
    </source>
</evidence>
<proteinExistence type="predicted"/>
<keyword evidence="2" id="KW-1185">Reference proteome</keyword>
<dbReference type="EMBL" id="SRYB01000002">
    <property type="protein sequence ID" value="TGY80456.1"/>
    <property type="molecule type" value="Genomic_DNA"/>
</dbReference>
<gene>
    <name evidence="1" type="ORF">E5331_01640</name>
</gene>
<evidence type="ECO:0000313" key="1">
    <source>
        <dbReference type="EMBL" id="TGY80456.1"/>
    </source>
</evidence>